<name>A0A558E0N7_9GAMM</name>
<gene>
    <name evidence="3" type="ORF">FHP88_09650</name>
</gene>
<proteinExistence type="inferred from homology"/>
<dbReference type="OrthoDB" id="9812890at2"/>
<evidence type="ECO:0000313" key="4">
    <source>
        <dbReference type="Proteomes" id="UP000316649"/>
    </source>
</evidence>
<dbReference type="SUPFAM" id="SSF82657">
    <property type="entry name" value="BolA-like"/>
    <property type="match status" value="1"/>
</dbReference>
<dbReference type="InterPro" id="IPR002634">
    <property type="entry name" value="BolA"/>
</dbReference>
<organism evidence="3 4">
    <name type="scientific">Sedimenticola selenatireducens</name>
    <dbReference type="NCBI Taxonomy" id="191960"/>
    <lineage>
        <taxon>Bacteria</taxon>
        <taxon>Pseudomonadati</taxon>
        <taxon>Pseudomonadota</taxon>
        <taxon>Gammaproteobacteria</taxon>
        <taxon>Chromatiales</taxon>
        <taxon>Sedimenticolaceae</taxon>
        <taxon>Sedimenticola</taxon>
    </lineage>
</organism>
<keyword evidence="4" id="KW-1185">Reference proteome</keyword>
<dbReference type="Pfam" id="PF01722">
    <property type="entry name" value="BolA"/>
    <property type="match status" value="1"/>
</dbReference>
<evidence type="ECO:0000313" key="3">
    <source>
        <dbReference type="EMBL" id="TVO75260.1"/>
    </source>
</evidence>
<dbReference type="AlphaFoldDB" id="A0A558E0N7"/>
<protein>
    <submittedName>
        <fullName evidence="3">BolA/IbaG family iron-sulfur metabolism protein</fullName>
    </submittedName>
</protein>
<dbReference type="InterPro" id="IPR036065">
    <property type="entry name" value="BolA-like_sf"/>
</dbReference>
<dbReference type="Proteomes" id="UP000316649">
    <property type="component" value="Unassembled WGS sequence"/>
</dbReference>
<dbReference type="RefSeq" id="WP_144358833.1">
    <property type="nucleotide sequence ID" value="NZ_VMNH01000009.1"/>
</dbReference>
<dbReference type="EMBL" id="VMNH01000009">
    <property type="protein sequence ID" value="TVO75260.1"/>
    <property type="molecule type" value="Genomic_DNA"/>
</dbReference>
<dbReference type="InterPro" id="IPR050961">
    <property type="entry name" value="BolA/IbaG_stress_morph_reg"/>
</dbReference>
<evidence type="ECO:0000256" key="2">
    <source>
        <dbReference type="RuleBase" id="RU003860"/>
    </source>
</evidence>
<comment type="caution">
    <text evidence="3">The sequence shown here is derived from an EMBL/GenBank/DDBJ whole genome shotgun (WGS) entry which is preliminary data.</text>
</comment>
<sequence length="80" mass="8876">MEIEAIVALIESGMPGCQALVTGDGRHFEAIVISEEFEGKSPLQKQRMVMATVKAQLESDQLHALSIKTYTKEQWQTLQG</sequence>
<accession>A0A558E0N7</accession>
<comment type="similarity">
    <text evidence="1 2">Belongs to the BolA/IbaG family.</text>
</comment>
<evidence type="ECO:0000256" key="1">
    <source>
        <dbReference type="ARBA" id="ARBA00005578"/>
    </source>
</evidence>
<dbReference type="PANTHER" id="PTHR46229:SF2">
    <property type="entry name" value="BOLA-LIKE PROTEIN 1"/>
    <property type="match status" value="1"/>
</dbReference>
<reference evidence="3 4" key="1">
    <citation type="submission" date="2019-07" db="EMBL/GenBank/DDBJ databases">
        <title>The pathways for chlorine oxyanion respiration interact through the shared metabolite chlorate.</title>
        <authorList>
            <person name="Barnum T.P."/>
            <person name="Cheng Y."/>
            <person name="Hill K.A."/>
            <person name="Lucas L.N."/>
            <person name="Carlson H.K."/>
            <person name="Coates J.D."/>
        </authorList>
    </citation>
    <scope>NUCLEOTIDE SEQUENCE [LARGE SCALE GENOMIC DNA]</scope>
    <source>
        <strain evidence="3 4">BK-1</strain>
    </source>
</reference>
<dbReference type="Gene3D" id="3.30.300.90">
    <property type="entry name" value="BolA-like"/>
    <property type="match status" value="1"/>
</dbReference>
<dbReference type="PANTHER" id="PTHR46229">
    <property type="entry name" value="BOLA TRANSCRIPTION REGULATOR"/>
    <property type="match status" value="1"/>
</dbReference>